<dbReference type="SUPFAM" id="SSF141868">
    <property type="entry name" value="EAL domain-like"/>
    <property type="match status" value="1"/>
</dbReference>
<comment type="caution">
    <text evidence="4">The sequence shown here is derived from an EMBL/GenBank/DDBJ whole genome shotgun (WGS) entry which is preliminary data.</text>
</comment>
<dbReference type="RefSeq" id="WP_106331140.1">
    <property type="nucleotide sequence ID" value="NZ_BOMO01000195.1"/>
</dbReference>
<dbReference type="NCBIfam" id="TIGR00229">
    <property type="entry name" value="sensory_box"/>
    <property type="match status" value="1"/>
</dbReference>
<dbReference type="PROSITE" id="PS50883">
    <property type="entry name" value="EAL"/>
    <property type="match status" value="1"/>
</dbReference>
<dbReference type="EMBL" id="PVMZ01000047">
    <property type="protein sequence ID" value="PRX04725.1"/>
    <property type="molecule type" value="Genomic_DNA"/>
</dbReference>
<keyword evidence="1" id="KW-1133">Transmembrane helix</keyword>
<keyword evidence="5" id="KW-1185">Reference proteome</keyword>
<dbReference type="PANTHER" id="PTHR33121">
    <property type="entry name" value="CYCLIC DI-GMP PHOSPHODIESTERASE PDEF"/>
    <property type="match status" value="1"/>
</dbReference>
<dbReference type="InterPro" id="IPR000014">
    <property type="entry name" value="PAS"/>
</dbReference>
<keyword evidence="1" id="KW-0812">Transmembrane</keyword>
<protein>
    <submittedName>
        <fullName evidence="4">PAS domain S-box-containing protein</fullName>
    </submittedName>
</protein>
<evidence type="ECO:0000256" key="1">
    <source>
        <dbReference type="SAM" id="Phobius"/>
    </source>
</evidence>
<reference evidence="4 5" key="1">
    <citation type="submission" date="2018-03" db="EMBL/GenBank/DDBJ databases">
        <title>Genomic Encyclopedia of Archaeal and Bacterial Type Strains, Phase II (KMG-II): from individual species to whole genera.</title>
        <authorList>
            <person name="Goeker M."/>
        </authorList>
    </citation>
    <scope>NUCLEOTIDE SEQUENCE [LARGE SCALE GENOMIC DNA]</scope>
    <source>
        <strain evidence="4 5">DSM 43146</strain>
    </source>
</reference>
<dbReference type="AlphaFoldDB" id="A0A2T0JAN7"/>
<proteinExistence type="predicted"/>
<evidence type="ECO:0000259" key="3">
    <source>
        <dbReference type="PROSITE" id="PS50883"/>
    </source>
</evidence>
<dbReference type="Gene3D" id="3.20.20.450">
    <property type="entry name" value="EAL domain"/>
    <property type="match status" value="1"/>
</dbReference>
<dbReference type="Pfam" id="PF08448">
    <property type="entry name" value="PAS_4"/>
    <property type="match status" value="1"/>
</dbReference>
<gene>
    <name evidence="4" type="ORF">CLV67_14711</name>
</gene>
<feature type="domain" description="PAS" evidence="2">
    <location>
        <begin position="93"/>
        <end position="147"/>
    </location>
</feature>
<feature type="transmembrane region" description="Helical" evidence="1">
    <location>
        <begin position="22"/>
        <end position="43"/>
    </location>
</feature>
<dbReference type="PROSITE" id="PS50112">
    <property type="entry name" value="PAS"/>
    <property type="match status" value="1"/>
</dbReference>
<keyword evidence="1" id="KW-0472">Membrane</keyword>
<dbReference type="PANTHER" id="PTHR33121:SF76">
    <property type="entry name" value="SIGNALING PROTEIN"/>
    <property type="match status" value="1"/>
</dbReference>
<dbReference type="Proteomes" id="UP000239415">
    <property type="component" value="Unassembled WGS sequence"/>
</dbReference>
<dbReference type="Gene3D" id="3.30.450.20">
    <property type="entry name" value="PAS domain"/>
    <property type="match status" value="1"/>
</dbReference>
<dbReference type="Pfam" id="PF00563">
    <property type="entry name" value="EAL"/>
    <property type="match status" value="1"/>
</dbReference>
<dbReference type="SMART" id="SM00052">
    <property type="entry name" value="EAL"/>
    <property type="match status" value="1"/>
</dbReference>
<accession>A0A2T0JAN7</accession>
<dbReference type="SMART" id="SM00091">
    <property type="entry name" value="PAS"/>
    <property type="match status" value="1"/>
</dbReference>
<dbReference type="CDD" id="cd00130">
    <property type="entry name" value="PAS"/>
    <property type="match status" value="1"/>
</dbReference>
<dbReference type="OrthoDB" id="23692at2"/>
<dbReference type="InterPro" id="IPR013656">
    <property type="entry name" value="PAS_4"/>
</dbReference>
<dbReference type="InterPro" id="IPR050706">
    <property type="entry name" value="Cyclic-di-GMP_PDE-like"/>
</dbReference>
<name>A0A2T0JAN7_9ACTN</name>
<evidence type="ECO:0000259" key="2">
    <source>
        <dbReference type="PROSITE" id="PS50112"/>
    </source>
</evidence>
<dbReference type="CDD" id="cd01948">
    <property type="entry name" value="EAL"/>
    <property type="match status" value="1"/>
</dbReference>
<sequence>MKQTTPAGDADSTAELLRARSVVKNAVTVLAASMVVALVSYAWDWLEVLIKGEPPELDEWVGLIGVAWLPLAVATTVRLLRFNRSLADRAEEAVEAFRDTVHTAHGWVWKVDADLRITWSSDGVAELLGYDARQITGRDVRELLGDDPETGSHAFDDTARQDWISGTTHRDGAARTLSSTATPVFAPDGSIVGYRGFSADVTLEAAAALAEQQIRAEHEQIRARVEHSIREESALKIVLQPIVDLERNEIAGMEALARFTAEPYRTPDVCFSEAWKVGLGIDLELRAVEAACRRLPDLPGRAYLSVNLSAQTILDERLHTLLAGLGGQSARLVIEVTEHAAVDDYDILAETMQRVRATGARLAVDDAGAGYASMQHILRLRPDIVKLDRSIIADSDQDPARRALIGAMSNFGASLGVTVVAEGVETTAELAVLTEEGLNHAQGYLLSKPAADPRVQWPDRHLAA</sequence>
<dbReference type="SUPFAM" id="SSF55785">
    <property type="entry name" value="PYP-like sensor domain (PAS domain)"/>
    <property type="match status" value="1"/>
</dbReference>
<evidence type="ECO:0000313" key="4">
    <source>
        <dbReference type="EMBL" id="PRX04725.1"/>
    </source>
</evidence>
<dbReference type="InterPro" id="IPR035919">
    <property type="entry name" value="EAL_sf"/>
</dbReference>
<dbReference type="InterPro" id="IPR001633">
    <property type="entry name" value="EAL_dom"/>
</dbReference>
<feature type="transmembrane region" description="Helical" evidence="1">
    <location>
        <begin position="63"/>
        <end position="80"/>
    </location>
</feature>
<dbReference type="InterPro" id="IPR035965">
    <property type="entry name" value="PAS-like_dom_sf"/>
</dbReference>
<evidence type="ECO:0000313" key="5">
    <source>
        <dbReference type="Proteomes" id="UP000239415"/>
    </source>
</evidence>
<dbReference type="GO" id="GO:0071111">
    <property type="term" value="F:cyclic-guanylate-specific phosphodiesterase activity"/>
    <property type="evidence" value="ECO:0007669"/>
    <property type="project" value="InterPro"/>
</dbReference>
<organism evidence="4 5">
    <name type="scientific">Actinoplanes italicus</name>
    <dbReference type="NCBI Taxonomy" id="113567"/>
    <lineage>
        <taxon>Bacteria</taxon>
        <taxon>Bacillati</taxon>
        <taxon>Actinomycetota</taxon>
        <taxon>Actinomycetes</taxon>
        <taxon>Micromonosporales</taxon>
        <taxon>Micromonosporaceae</taxon>
        <taxon>Actinoplanes</taxon>
    </lineage>
</organism>
<feature type="domain" description="EAL" evidence="3">
    <location>
        <begin position="218"/>
        <end position="463"/>
    </location>
</feature>